<organism evidence="1 2">
    <name type="scientific">Acacia crassicarpa</name>
    <name type="common">northern wattle</name>
    <dbReference type="NCBI Taxonomy" id="499986"/>
    <lineage>
        <taxon>Eukaryota</taxon>
        <taxon>Viridiplantae</taxon>
        <taxon>Streptophyta</taxon>
        <taxon>Embryophyta</taxon>
        <taxon>Tracheophyta</taxon>
        <taxon>Spermatophyta</taxon>
        <taxon>Magnoliopsida</taxon>
        <taxon>eudicotyledons</taxon>
        <taxon>Gunneridae</taxon>
        <taxon>Pentapetalae</taxon>
        <taxon>rosids</taxon>
        <taxon>fabids</taxon>
        <taxon>Fabales</taxon>
        <taxon>Fabaceae</taxon>
        <taxon>Caesalpinioideae</taxon>
        <taxon>mimosoid clade</taxon>
        <taxon>Acacieae</taxon>
        <taxon>Acacia</taxon>
    </lineage>
</organism>
<dbReference type="AlphaFoldDB" id="A0AAE1KK51"/>
<evidence type="ECO:0000313" key="2">
    <source>
        <dbReference type="Proteomes" id="UP001293593"/>
    </source>
</evidence>
<keyword evidence="2" id="KW-1185">Reference proteome</keyword>
<comment type="caution">
    <text evidence="1">The sequence shown here is derived from an EMBL/GenBank/DDBJ whole genome shotgun (WGS) entry which is preliminary data.</text>
</comment>
<gene>
    <name evidence="1" type="ORF">QN277_018910</name>
</gene>
<evidence type="ECO:0000313" key="1">
    <source>
        <dbReference type="EMBL" id="KAK4275900.1"/>
    </source>
</evidence>
<dbReference type="EMBL" id="JAWXYG010000004">
    <property type="protein sequence ID" value="KAK4275900.1"/>
    <property type="molecule type" value="Genomic_DNA"/>
</dbReference>
<protein>
    <submittedName>
        <fullName evidence="1">Uncharacterized protein</fullName>
    </submittedName>
</protein>
<dbReference type="Proteomes" id="UP001293593">
    <property type="component" value="Unassembled WGS sequence"/>
</dbReference>
<accession>A0AAE1KK51</accession>
<name>A0AAE1KK51_9FABA</name>
<reference evidence="1" key="1">
    <citation type="submission" date="2023-10" db="EMBL/GenBank/DDBJ databases">
        <title>Chromosome-level genome of the transformable northern wattle, Acacia crassicarpa.</title>
        <authorList>
            <person name="Massaro I."/>
            <person name="Sinha N.R."/>
            <person name="Poethig S."/>
            <person name="Leichty A.R."/>
        </authorList>
    </citation>
    <scope>NUCLEOTIDE SEQUENCE</scope>
    <source>
        <strain evidence="1">Acra3RX</strain>
        <tissue evidence="1">Leaf</tissue>
    </source>
</reference>
<dbReference type="PANTHER" id="PTHR47453">
    <property type="entry name" value="PHOSPHOGLUCAN, WATER DIKINASE, CHLOROPLASTIC"/>
    <property type="match status" value="1"/>
</dbReference>
<sequence>MDADSFQLFQVLGKALGIPENSVRTYTEAEIRTSVIFQVSKLCTLLLKAVRSALGSQGWDVLVPGNTLGTLIQVL</sequence>
<dbReference type="PANTHER" id="PTHR47453:SF1">
    <property type="entry name" value="PHOSPHOGLUCAN, WATER DIKINASE, CHLOROPLASTIC"/>
    <property type="match status" value="1"/>
</dbReference>
<proteinExistence type="predicted"/>